<sequence>MTTTTAIFLALISLLSHLLVLTAQPDFFFHKCFNESGNYTKPSAYHTNLNTLLSNFTSDTKIDYGFYNYSNGETPNRVNALGMCRGDVKPDSCRSCLNNAITLLPNLCPYQKEAFGYYDLCMFRYASRQMFGIYQDHDFQNYSGNQTDAVDANKYKDSAIKLLHSLKERAKVGEGSYHKVAAGNATADQSQAAYGLVQCTPDLNEQDCFDCLTDSIFYIPNCCQDKVGGRVIKLNCNIRFENFLFFDPAHINSVQLPLSPADLSPPTDSTSSQGGSKKSRTTVIAVVLIGTLVAVLILFFIIKRSKKTHGIEAVRKDDDEMKPTDQMLQIDLNTIKLATDNFSDANKLGKGGFGPVYKGRLPDGQEVAVKMLSKHSSQGDLEFKTEVMLLAKLHHRNLVRLLGFCLEKTEKLLIYELLPNKSLDFFLFDPNQQAYLNWIERFKIIRGIARGLLYLHQDSRLRIIHRDLKASNILLDEELNPKISDFGTARLFKVDQTRSNTNRIVGTFGYMAPEYVLYGQCSVKSDVYSFGILVLEIISGKKNNSTFHADSTESLDLLNFGWKNWREGTASSIVDPVLRNGTRNEIMRCIHIALLCVQENAADRPTMASVSFMLNSFSSSLPLPSERRFLVNYSSSSQTMALRHESSETTRSSDEHGSNSNQPSRNDLSITELYPR</sequence>
<evidence type="ECO:0000256" key="8">
    <source>
        <dbReference type="ARBA" id="ARBA00022777"/>
    </source>
</evidence>
<keyword evidence="13" id="KW-0325">Glycoprotein</keyword>
<dbReference type="PANTHER" id="PTHR27002">
    <property type="entry name" value="RECEPTOR-LIKE SERINE/THREONINE-PROTEIN KINASE SD1-8"/>
    <property type="match status" value="1"/>
</dbReference>
<evidence type="ECO:0000256" key="12">
    <source>
        <dbReference type="ARBA" id="ARBA00023170"/>
    </source>
</evidence>
<dbReference type="InterPro" id="IPR002902">
    <property type="entry name" value="GNK2"/>
</dbReference>
<dbReference type="FunFam" id="1.10.510.10:FF:000129">
    <property type="entry name" value="cysteine-rich receptor-like protein kinase 10"/>
    <property type="match status" value="1"/>
</dbReference>
<accession>A0AAE1TGL6</accession>
<dbReference type="PANTHER" id="PTHR27002:SF1073">
    <property type="entry name" value="CYSTEINE-RICH RECEPTOR-LIKE PROTEIN KINASE 29"/>
    <property type="match status" value="1"/>
</dbReference>
<evidence type="ECO:0000256" key="1">
    <source>
        <dbReference type="ARBA" id="ARBA00004167"/>
    </source>
</evidence>
<dbReference type="GO" id="GO:0005524">
    <property type="term" value="F:ATP binding"/>
    <property type="evidence" value="ECO:0007669"/>
    <property type="project" value="UniProtKB-KW"/>
</dbReference>
<dbReference type="CDD" id="cd23509">
    <property type="entry name" value="Gnk2-like"/>
    <property type="match status" value="2"/>
</dbReference>
<evidence type="ECO:0000259" key="19">
    <source>
        <dbReference type="PROSITE" id="PS50011"/>
    </source>
</evidence>
<dbReference type="AlphaFoldDB" id="A0AAE1TGL6"/>
<dbReference type="Proteomes" id="UP001293593">
    <property type="component" value="Unassembled WGS sequence"/>
</dbReference>
<dbReference type="InterPro" id="IPR038408">
    <property type="entry name" value="GNK2_sf"/>
</dbReference>
<feature type="domain" description="Gnk2-homologous" evidence="20">
    <location>
        <begin position="137"/>
        <end position="245"/>
    </location>
</feature>
<comment type="catalytic activity">
    <reaction evidence="15">
        <text>L-threonyl-[protein] + ATP = O-phospho-L-threonyl-[protein] + ADP + H(+)</text>
        <dbReference type="Rhea" id="RHEA:46608"/>
        <dbReference type="Rhea" id="RHEA-COMP:11060"/>
        <dbReference type="Rhea" id="RHEA-COMP:11605"/>
        <dbReference type="ChEBI" id="CHEBI:15378"/>
        <dbReference type="ChEBI" id="CHEBI:30013"/>
        <dbReference type="ChEBI" id="CHEBI:30616"/>
        <dbReference type="ChEBI" id="CHEBI:61977"/>
        <dbReference type="ChEBI" id="CHEBI:456216"/>
    </reaction>
</comment>
<evidence type="ECO:0000256" key="17">
    <source>
        <dbReference type="SAM" id="Phobius"/>
    </source>
</evidence>
<dbReference type="Pfam" id="PF07714">
    <property type="entry name" value="PK_Tyr_Ser-Thr"/>
    <property type="match status" value="1"/>
</dbReference>
<dbReference type="CDD" id="cd14066">
    <property type="entry name" value="STKc_IRAK"/>
    <property type="match status" value="1"/>
</dbReference>
<dbReference type="PROSITE" id="PS50011">
    <property type="entry name" value="PROTEIN_KINASE_DOM"/>
    <property type="match status" value="1"/>
</dbReference>
<proteinExistence type="predicted"/>
<evidence type="ECO:0000256" key="13">
    <source>
        <dbReference type="ARBA" id="ARBA00023180"/>
    </source>
</evidence>
<keyword evidence="6" id="KW-0677">Repeat</keyword>
<name>A0AAE1TGL6_9FABA</name>
<evidence type="ECO:0000256" key="2">
    <source>
        <dbReference type="ARBA" id="ARBA00022527"/>
    </source>
</evidence>
<keyword evidence="5 18" id="KW-0732">Signal</keyword>
<dbReference type="InterPro" id="IPR011009">
    <property type="entry name" value="Kinase-like_dom_sf"/>
</dbReference>
<dbReference type="SUPFAM" id="SSF56112">
    <property type="entry name" value="Protein kinase-like (PK-like)"/>
    <property type="match status" value="1"/>
</dbReference>
<feature type="domain" description="Gnk2-homologous" evidence="20">
    <location>
        <begin position="27"/>
        <end position="130"/>
    </location>
</feature>
<evidence type="ECO:0000256" key="7">
    <source>
        <dbReference type="ARBA" id="ARBA00022741"/>
    </source>
</evidence>
<dbReference type="GO" id="GO:0004674">
    <property type="term" value="F:protein serine/threonine kinase activity"/>
    <property type="evidence" value="ECO:0007669"/>
    <property type="project" value="UniProtKB-KW"/>
</dbReference>
<dbReference type="InterPro" id="IPR008271">
    <property type="entry name" value="Ser/Thr_kinase_AS"/>
</dbReference>
<protein>
    <recommendedName>
        <fullName evidence="23">Cysteine-rich receptor-like protein kinase</fullName>
    </recommendedName>
</protein>
<evidence type="ECO:0000313" key="21">
    <source>
        <dbReference type="EMBL" id="KAK4284433.1"/>
    </source>
</evidence>
<keyword evidence="9" id="KW-0067">ATP-binding</keyword>
<comment type="subcellular location">
    <subcellularLocation>
        <location evidence="1">Membrane</location>
        <topology evidence="1">Single-pass membrane protein</topology>
    </subcellularLocation>
</comment>
<dbReference type="InterPro" id="IPR000719">
    <property type="entry name" value="Prot_kinase_dom"/>
</dbReference>
<keyword evidence="2" id="KW-0723">Serine/threonine-protein kinase</keyword>
<dbReference type="FunFam" id="3.30.430.20:FF:000003">
    <property type="entry name" value="Cysteine-rich RLK (RECEPTOR-like protein kinase) 10"/>
    <property type="match status" value="1"/>
</dbReference>
<evidence type="ECO:0000259" key="20">
    <source>
        <dbReference type="PROSITE" id="PS51473"/>
    </source>
</evidence>
<keyword evidence="8" id="KW-0418">Kinase</keyword>
<organism evidence="21 22">
    <name type="scientific">Acacia crassicarpa</name>
    <name type="common">northern wattle</name>
    <dbReference type="NCBI Taxonomy" id="499986"/>
    <lineage>
        <taxon>Eukaryota</taxon>
        <taxon>Viridiplantae</taxon>
        <taxon>Streptophyta</taxon>
        <taxon>Embryophyta</taxon>
        <taxon>Tracheophyta</taxon>
        <taxon>Spermatophyta</taxon>
        <taxon>Magnoliopsida</taxon>
        <taxon>eudicotyledons</taxon>
        <taxon>Gunneridae</taxon>
        <taxon>Pentapetalae</taxon>
        <taxon>rosids</taxon>
        <taxon>fabids</taxon>
        <taxon>Fabales</taxon>
        <taxon>Fabaceae</taxon>
        <taxon>Caesalpinioideae</taxon>
        <taxon>mimosoid clade</taxon>
        <taxon>Acacieae</taxon>
        <taxon>Acacia</taxon>
    </lineage>
</organism>
<feature type="signal peptide" evidence="18">
    <location>
        <begin position="1"/>
        <end position="23"/>
    </location>
</feature>
<gene>
    <name evidence="21" type="ORF">QN277_001265</name>
</gene>
<dbReference type="Gene3D" id="3.30.430.20">
    <property type="entry name" value="Gnk2 domain, C-X8-C-X2-C motif"/>
    <property type="match status" value="2"/>
</dbReference>
<evidence type="ECO:0000256" key="16">
    <source>
        <dbReference type="SAM" id="MobiDB-lite"/>
    </source>
</evidence>
<keyword evidence="10 17" id="KW-1133">Transmembrane helix</keyword>
<dbReference type="GO" id="GO:0006979">
    <property type="term" value="P:response to oxidative stress"/>
    <property type="evidence" value="ECO:0007669"/>
    <property type="project" value="UniProtKB-ARBA"/>
</dbReference>
<evidence type="ECO:0000256" key="5">
    <source>
        <dbReference type="ARBA" id="ARBA00022729"/>
    </source>
</evidence>
<dbReference type="EMBL" id="JAWXYG010000001">
    <property type="protein sequence ID" value="KAK4284433.1"/>
    <property type="molecule type" value="Genomic_DNA"/>
</dbReference>
<dbReference type="PROSITE" id="PS00108">
    <property type="entry name" value="PROTEIN_KINASE_ST"/>
    <property type="match status" value="1"/>
</dbReference>
<keyword evidence="12" id="KW-0675">Receptor</keyword>
<keyword evidence="22" id="KW-1185">Reference proteome</keyword>
<keyword evidence="11 17" id="KW-0472">Membrane</keyword>
<evidence type="ECO:0000256" key="14">
    <source>
        <dbReference type="ARBA" id="ARBA00047558"/>
    </source>
</evidence>
<dbReference type="FunFam" id="3.30.200.20:FF:000142">
    <property type="entry name" value="Cysteine-rich receptor-like protein kinase 10"/>
    <property type="match status" value="1"/>
</dbReference>
<comment type="caution">
    <text evidence="21">The sequence shown here is derived from an EMBL/GenBank/DDBJ whole genome shotgun (WGS) entry which is preliminary data.</text>
</comment>
<keyword evidence="7" id="KW-0547">Nucleotide-binding</keyword>
<reference evidence="21" key="1">
    <citation type="submission" date="2023-10" db="EMBL/GenBank/DDBJ databases">
        <title>Chromosome-level genome of the transformable northern wattle, Acacia crassicarpa.</title>
        <authorList>
            <person name="Massaro I."/>
            <person name="Sinha N.R."/>
            <person name="Poethig S."/>
            <person name="Leichty A.R."/>
        </authorList>
    </citation>
    <scope>NUCLEOTIDE SEQUENCE</scope>
    <source>
        <strain evidence="21">Acra3RX</strain>
        <tissue evidence="21">Leaf</tissue>
    </source>
</reference>
<evidence type="ECO:0000313" key="22">
    <source>
        <dbReference type="Proteomes" id="UP001293593"/>
    </source>
</evidence>
<feature type="compositionally biased region" description="Polar residues" evidence="16">
    <location>
        <begin position="658"/>
        <end position="669"/>
    </location>
</feature>
<evidence type="ECO:0000256" key="6">
    <source>
        <dbReference type="ARBA" id="ARBA00022737"/>
    </source>
</evidence>
<evidence type="ECO:0000256" key="10">
    <source>
        <dbReference type="ARBA" id="ARBA00022989"/>
    </source>
</evidence>
<dbReference type="GO" id="GO:0005886">
    <property type="term" value="C:plasma membrane"/>
    <property type="evidence" value="ECO:0007669"/>
    <property type="project" value="TreeGrafter"/>
</dbReference>
<dbReference type="PROSITE" id="PS51473">
    <property type="entry name" value="GNK2"/>
    <property type="match status" value="2"/>
</dbReference>
<evidence type="ECO:0000256" key="11">
    <source>
        <dbReference type="ARBA" id="ARBA00023136"/>
    </source>
</evidence>
<evidence type="ECO:0000256" key="9">
    <source>
        <dbReference type="ARBA" id="ARBA00022840"/>
    </source>
</evidence>
<dbReference type="Pfam" id="PF01657">
    <property type="entry name" value="Stress-antifung"/>
    <property type="match status" value="2"/>
</dbReference>
<feature type="domain" description="Protein kinase" evidence="19">
    <location>
        <begin position="342"/>
        <end position="618"/>
    </location>
</feature>
<evidence type="ECO:0008006" key="23">
    <source>
        <dbReference type="Google" id="ProtNLM"/>
    </source>
</evidence>
<comment type="catalytic activity">
    <reaction evidence="14">
        <text>L-seryl-[protein] + ATP = O-phospho-L-seryl-[protein] + ADP + H(+)</text>
        <dbReference type="Rhea" id="RHEA:17989"/>
        <dbReference type="Rhea" id="RHEA-COMP:9863"/>
        <dbReference type="Rhea" id="RHEA-COMP:11604"/>
        <dbReference type="ChEBI" id="CHEBI:15378"/>
        <dbReference type="ChEBI" id="CHEBI:29999"/>
        <dbReference type="ChEBI" id="CHEBI:30616"/>
        <dbReference type="ChEBI" id="CHEBI:83421"/>
        <dbReference type="ChEBI" id="CHEBI:456216"/>
    </reaction>
</comment>
<evidence type="ECO:0000256" key="18">
    <source>
        <dbReference type="SAM" id="SignalP"/>
    </source>
</evidence>
<feature type="region of interest" description="Disordered" evidence="16">
    <location>
        <begin position="640"/>
        <end position="676"/>
    </location>
</feature>
<feature type="transmembrane region" description="Helical" evidence="17">
    <location>
        <begin position="283"/>
        <end position="302"/>
    </location>
</feature>
<keyword evidence="3" id="KW-0808">Transferase</keyword>
<evidence type="ECO:0000256" key="3">
    <source>
        <dbReference type="ARBA" id="ARBA00022679"/>
    </source>
</evidence>
<dbReference type="Gene3D" id="1.10.510.10">
    <property type="entry name" value="Transferase(Phosphotransferase) domain 1"/>
    <property type="match status" value="1"/>
</dbReference>
<dbReference type="Gene3D" id="3.30.200.20">
    <property type="entry name" value="Phosphorylase Kinase, domain 1"/>
    <property type="match status" value="1"/>
</dbReference>
<dbReference type="SMART" id="SM00220">
    <property type="entry name" value="S_TKc"/>
    <property type="match status" value="1"/>
</dbReference>
<evidence type="ECO:0000256" key="15">
    <source>
        <dbReference type="ARBA" id="ARBA00047951"/>
    </source>
</evidence>
<feature type="compositionally biased region" description="Basic and acidic residues" evidence="16">
    <location>
        <begin position="642"/>
        <end position="657"/>
    </location>
</feature>
<feature type="chain" id="PRO_5042067579" description="Cysteine-rich receptor-like protein kinase" evidence="18">
    <location>
        <begin position="24"/>
        <end position="676"/>
    </location>
</feature>
<evidence type="ECO:0000256" key="4">
    <source>
        <dbReference type="ARBA" id="ARBA00022692"/>
    </source>
</evidence>
<keyword evidence="4 17" id="KW-0812">Transmembrane</keyword>
<dbReference type="InterPro" id="IPR001245">
    <property type="entry name" value="Ser-Thr/Tyr_kinase_cat_dom"/>
</dbReference>